<reference evidence="1 2" key="1">
    <citation type="submission" date="2018-08" db="EMBL/GenBank/DDBJ databases">
        <title>A genome reference for cultivated species of the human gut microbiota.</title>
        <authorList>
            <person name="Zou Y."/>
            <person name="Xue W."/>
            <person name="Luo G."/>
        </authorList>
    </citation>
    <scope>NUCLEOTIDE SEQUENCE [LARGE SCALE GENOMIC DNA]</scope>
    <source>
        <strain evidence="1 2">AM34-17</strain>
    </source>
</reference>
<comment type="caution">
    <text evidence="1">The sequence shown here is derived from an EMBL/GenBank/DDBJ whole genome shotgun (WGS) entry which is preliminary data.</text>
</comment>
<dbReference type="Proteomes" id="UP000286260">
    <property type="component" value="Unassembled WGS sequence"/>
</dbReference>
<proteinExistence type="predicted"/>
<gene>
    <name evidence="1" type="ORF">DW828_10655</name>
</gene>
<name>A0A414BXV5_9BACT</name>
<dbReference type="AlphaFoldDB" id="A0A414BXV5"/>
<sequence length="59" mass="7142">MAYIFRDILLTLKNKGKKKRSEDFFWSFTSCPIRVYEKDSKSHNDLIQYMYQIVMTLIS</sequence>
<dbReference type="EMBL" id="QSII01000013">
    <property type="protein sequence ID" value="RHC84609.1"/>
    <property type="molecule type" value="Genomic_DNA"/>
</dbReference>
<organism evidence="1 2">
    <name type="scientific">Parabacteroides merdae</name>
    <dbReference type="NCBI Taxonomy" id="46503"/>
    <lineage>
        <taxon>Bacteria</taxon>
        <taxon>Pseudomonadati</taxon>
        <taxon>Bacteroidota</taxon>
        <taxon>Bacteroidia</taxon>
        <taxon>Bacteroidales</taxon>
        <taxon>Tannerellaceae</taxon>
        <taxon>Parabacteroides</taxon>
    </lineage>
</organism>
<protein>
    <submittedName>
        <fullName evidence="1">Uncharacterized protein</fullName>
    </submittedName>
</protein>
<evidence type="ECO:0000313" key="2">
    <source>
        <dbReference type="Proteomes" id="UP000286260"/>
    </source>
</evidence>
<accession>A0A414BXV5</accession>
<evidence type="ECO:0000313" key="1">
    <source>
        <dbReference type="EMBL" id="RHC84609.1"/>
    </source>
</evidence>